<feature type="region of interest" description="Disordered" evidence="1">
    <location>
        <begin position="15"/>
        <end position="121"/>
    </location>
</feature>
<reference evidence="3 4" key="1">
    <citation type="journal article" date="2019" name="Nat. Commun.">
        <title>A new type of DNA phosphorothioation-based antiviral system in archaea.</title>
        <authorList>
            <person name="Xiong L."/>
            <person name="Liu S."/>
            <person name="Chen S."/>
            <person name="Xiao Y."/>
            <person name="Zhu B."/>
            <person name="Gao Y."/>
            <person name="Zhang Y."/>
            <person name="Chen B."/>
            <person name="Luo J."/>
            <person name="Deng Z."/>
            <person name="Chen X."/>
            <person name="Wang L."/>
            <person name="Chen S."/>
        </authorList>
    </citation>
    <scope>NUCLEOTIDE SEQUENCE [LARGE SCALE GENOMIC DNA]</scope>
    <source>
        <strain evidence="3 4">CBA1105</strain>
    </source>
</reference>
<dbReference type="PANTHER" id="PTHR34512">
    <property type="entry name" value="CELL SURFACE PROTEIN"/>
    <property type="match status" value="1"/>
</dbReference>
<evidence type="ECO:0000259" key="2">
    <source>
        <dbReference type="Pfam" id="PF13360"/>
    </source>
</evidence>
<evidence type="ECO:0000313" key="3">
    <source>
        <dbReference type="EMBL" id="QCC50286.1"/>
    </source>
</evidence>
<dbReference type="InterPro" id="IPR011047">
    <property type="entry name" value="Quinoprotein_ADH-like_sf"/>
</dbReference>
<protein>
    <recommendedName>
        <fullName evidence="2">Pyrrolo-quinoline quinone repeat domain-containing protein</fullName>
    </recommendedName>
</protein>
<dbReference type="EMBL" id="CP031310">
    <property type="protein sequence ID" value="QCC50286.1"/>
    <property type="molecule type" value="Genomic_DNA"/>
</dbReference>
<organism evidence="3 4">
    <name type="scientific">Halapricum salinum</name>
    <dbReference type="NCBI Taxonomy" id="1457250"/>
    <lineage>
        <taxon>Archaea</taxon>
        <taxon>Methanobacteriati</taxon>
        <taxon>Methanobacteriota</taxon>
        <taxon>Stenosarchaea group</taxon>
        <taxon>Halobacteria</taxon>
        <taxon>Halobacteriales</taxon>
        <taxon>Haloarculaceae</taxon>
        <taxon>Halapricum</taxon>
    </lineage>
</organism>
<dbReference type="SMART" id="SM00564">
    <property type="entry name" value="PQQ"/>
    <property type="match status" value="7"/>
</dbReference>
<keyword evidence="4" id="KW-1185">Reference proteome</keyword>
<sequence>MSSRRSYLLALAGVLAGCSTGERESPPTSDRTTRLSETPTPTTRRPTARSTPQETPEPTDTPRPLPDEEIDVQRRTARHPRLRWSMQLSEPVQHPPAHDPRTGRVYVGAGPPSFAPVGSDDPDPFGGVVAFESTDGTVAWRSVTRAPVANPPFVHDGRVHLTTASNSYRDRPRVVAFDQGGTRQWERTDLFTPHFVAGRDGTVFAGDSTDAPRSSGRTLYALAPDGSIEWESEAGDAMGAQLVDGRLLYRAGVQAMAAYDPATGDRHWQREGRGLRAPNEPPLVAGGHCFVTPPELDDEGAIIARSVATGAEQWRYDPPWTDNFVPTAVAALPTPADADYSIVCTEYGGTVFALDDTGSERWRFGMEATNNAGPIVGESVYVTDDTATLYALDPADGSERWRQSVPDLAAPIATADGPLVFESSEERSVLLSYGSDGAERWRFESDRFLHEPIVTGNRAYATARDGSVFAFDLS</sequence>
<dbReference type="InterPro" id="IPR002372">
    <property type="entry name" value="PQQ_rpt_dom"/>
</dbReference>
<name>A0A4D6HAP3_9EURY</name>
<feature type="domain" description="Pyrrolo-quinoline quinone repeat" evidence="2">
    <location>
        <begin position="81"/>
        <end position="316"/>
    </location>
</feature>
<dbReference type="AlphaFoldDB" id="A0A4D6HAP3"/>
<feature type="compositionally biased region" description="Low complexity" evidence="1">
    <location>
        <begin position="35"/>
        <end position="58"/>
    </location>
</feature>
<evidence type="ECO:0000256" key="1">
    <source>
        <dbReference type="SAM" id="MobiDB-lite"/>
    </source>
</evidence>
<dbReference type="PROSITE" id="PS51257">
    <property type="entry name" value="PROKAR_LIPOPROTEIN"/>
    <property type="match status" value="1"/>
</dbReference>
<dbReference type="Gene3D" id="2.130.10.10">
    <property type="entry name" value="YVTN repeat-like/Quinoprotein amine dehydrogenase"/>
    <property type="match status" value="1"/>
</dbReference>
<proteinExistence type="predicted"/>
<dbReference type="STRING" id="1457250.GCA_000755225_02921"/>
<dbReference type="GeneID" id="39846823"/>
<feature type="domain" description="Pyrrolo-quinoline quinone repeat" evidence="2">
    <location>
        <begin position="387"/>
        <end position="472"/>
    </location>
</feature>
<evidence type="ECO:0000313" key="4">
    <source>
        <dbReference type="Proteomes" id="UP000296706"/>
    </source>
</evidence>
<dbReference type="SUPFAM" id="SSF50998">
    <property type="entry name" value="Quinoprotein alcohol dehydrogenase-like"/>
    <property type="match status" value="2"/>
</dbReference>
<dbReference type="RefSeq" id="WP_049993731.1">
    <property type="nucleotide sequence ID" value="NZ_CP031310.1"/>
</dbReference>
<dbReference type="KEGG" id="hsn:DV733_03120"/>
<dbReference type="InterPro" id="IPR018391">
    <property type="entry name" value="PQQ_b-propeller_rpt"/>
</dbReference>
<dbReference type="InterPro" id="IPR015943">
    <property type="entry name" value="WD40/YVTN_repeat-like_dom_sf"/>
</dbReference>
<dbReference type="Pfam" id="PF13360">
    <property type="entry name" value="PQQ_2"/>
    <property type="match status" value="2"/>
</dbReference>
<accession>A0A4D6HAP3</accession>
<dbReference type="OrthoDB" id="136681at2157"/>
<dbReference type="Proteomes" id="UP000296706">
    <property type="component" value="Chromosome"/>
</dbReference>
<dbReference type="PANTHER" id="PTHR34512:SF30">
    <property type="entry name" value="OUTER MEMBRANE PROTEIN ASSEMBLY FACTOR BAMB"/>
    <property type="match status" value="1"/>
</dbReference>
<dbReference type="Gene3D" id="2.40.128.630">
    <property type="match status" value="1"/>
</dbReference>
<gene>
    <name evidence="3" type="ORF">DV733_03120</name>
</gene>